<evidence type="ECO:0000256" key="1">
    <source>
        <dbReference type="ARBA" id="ARBA00000085"/>
    </source>
</evidence>
<comment type="catalytic activity">
    <reaction evidence="1">
        <text>ATP + protein L-histidine = ADP + protein N-phospho-L-histidine.</text>
        <dbReference type="EC" id="2.7.13.3"/>
    </reaction>
</comment>
<keyword evidence="9" id="KW-0067">ATP-binding</keyword>
<feature type="transmembrane region" description="Helical" evidence="10">
    <location>
        <begin position="225"/>
        <end position="245"/>
    </location>
</feature>
<keyword evidence="6" id="KW-0808">Transferase</keyword>
<dbReference type="EMBL" id="VIFK01000046">
    <property type="protein sequence ID" value="TQE99660.1"/>
    <property type="molecule type" value="Genomic_DNA"/>
</dbReference>
<sequence>MLKLLFASILTPGRAELSHKVQTPCQLVQTGRNAHLRRLKPNKSCQNDPETAMLTLPQWPKRMRLLTAIIAFIVLPLTLAVGVMGWIGLSWLEREAEARMREDIELIARALQQPLNQAIRQREPILLQQSLRSAFDFGRVYGAHIYGRDGEMLAGAGVGVQRFSDERAEAFATLEPRSEGYAALGEEPTHVYFLPLTTEGGRIAAILQITRQPDALRNTLARIRLTGSAGLGGLALLLSLIVIAGHRRAIGSPLAALARGMTRVAEGRMDHRIQPEGPQETRELGEGFNNMLDRIERATDEIAERRSAQASLQADLQASRKLAAVGELSAGVAHQLGTPLSVLDGRAQSLLRREDLDPPTRQTLKDMRAEVERISLTVRQLMDFARSRPLQRRNTQLSTLVMSAVERTREDPSAADATLEVDLDAEEITLALDGPRIEEALCNLLRNAVQATPHGRVRVRVQTDAETCRVQIEDDGPGIPASERPRLFEPFHTTKPVGSGTGLGLAVAHGIARSHGGELTLCDGELPGACFVISLPRRETEAPE</sequence>
<comment type="subcellular location">
    <subcellularLocation>
        <location evidence="2">Cell membrane</location>
        <topology evidence="2">Multi-pass membrane protein</topology>
    </subcellularLocation>
</comment>
<evidence type="ECO:0000256" key="2">
    <source>
        <dbReference type="ARBA" id="ARBA00004651"/>
    </source>
</evidence>
<dbReference type="InterPro" id="IPR036097">
    <property type="entry name" value="HisK_dim/P_sf"/>
</dbReference>
<keyword evidence="10" id="KW-0472">Membrane</keyword>
<keyword evidence="5" id="KW-0597">Phosphoprotein</keyword>
<evidence type="ECO:0000313" key="14">
    <source>
        <dbReference type="Proteomes" id="UP000315400"/>
    </source>
</evidence>
<dbReference type="SMART" id="SM00388">
    <property type="entry name" value="HisKA"/>
    <property type="match status" value="1"/>
</dbReference>
<dbReference type="PROSITE" id="PS50885">
    <property type="entry name" value="HAMP"/>
    <property type="match status" value="1"/>
</dbReference>
<dbReference type="PANTHER" id="PTHR44936:SF10">
    <property type="entry name" value="SENSOR PROTEIN RSTB"/>
    <property type="match status" value="1"/>
</dbReference>
<dbReference type="Gene3D" id="3.30.565.10">
    <property type="entry name" value="Histidine kinase-like ATPase, C-terminal domain"/>
    <property type="match status" value="1"/>
</dbReference>
<dbReference type="PRINTS" id="PR00344">
    <property type="entry name" value="BCTRLSENSOR"/>
</dbReference>
<dbReference type="InterPro" id="IPR004358">
    <property type="entry name" value="Sig_transdc_His_kin-like_C"/>
</dbReference>
<dbReference type="SUPFAM" id="SSF55874">
    <property type="entry name" value="ATPase domain of HSP90 chaperone/DNA topoisomerase II/histidine kinase"/>
    <property type="match status" value="1"/>
</dbReference>
<keyword evidence="10" id="KW-0812">Transmembrane</keyword>
<dbReference type="PANTHER" id="PTHR44936">
    <property type="entry name" value="SENSOR PROTEIN CREC"/>
    <property type="match status" value="1"/>
</dbReference>
<feature type="domain" description="HAMP" evidence="12">
    <location>
        <begin position="248"/>
        <end position="300"/>
    </location>
</feature>
<dbReference type="SMART" id="SM00304">
    <property type="entry name" value="HAMP"/>
    <property type="match status" value="1"/>
</dbReference>
<dbReference type="SMART" id="SM00387">
    <property type="entry name" value="HATPase_c"/>
    <property type="match status" value="1"/>
</dbReference>
<evidence type="ECO:0000256" key="10">
    <source>
        <dbReference type="SAM" id="Phobius"/>
    </source>
</evidence>
<dbReference type="CDD" id="cd00075">
    <property type="entry name" value="HATPase"/>
    <property type="match status" value="1"/>
</dbReference>
<evidence type="ECO:0000256" key="3">
    <source>
        <dbReference type="ARBA" id="ARBA00012438"/>
    </source>
</evidence>
<keyword evidence="7" id="KW-0547">Nucleotide-binding</keyword>
<keyword evidence="10" id="KW-1133">Transmembrane helix</keyword>
<dbReference type="Gene3D" id="1.10.287.130">
    <property type="match status" value="1"/>
</dbReference>
<evidence type="ECO:0000256" key="9">
    <source>
        <dbReference type="ARBA" id="ARBA00022840"/>
    </source>
</evidence>
<dbReference type="Pfam" id="PF02518">
    <property type="entry name" value="HATPase_c"/>
    <property type="match status" value="1"/>
</dbReference>
<evidence type="ECO:0000313" key="13">
    <source>
        <dbReference type="EMBL" id="TQE99660.1"/>
    </source>
</evidence>
<dbReference type="Proteomes" id="UP000315400">
    <property type="component" value="Unassembled WGS sequence"/>
</dbReference>
<evidence type="ECO:0000256" key="6">
    <source>
        <dbReference type="ARBA" id="ARBA00022679"/>
    </source>
</evidence>
<evidence type="ECO:0000256" key="5">
    <source>
        <dbReference type="ARBA" id="ARBA00022553"/>
    </source>
</evidence>
<evidence type="ECO:0000259" key="11">
    <source>
        <dbReference type="PROSITE" id="PS50109"/>
    </source>
</evidence>
<evidence type="ECO:0000256" key="4">
    <source>
        <dbReference type="ARBA" id="ARBA00022475"/>
    </source>
</evidence>
<dbReference type="InterPro" id="IPR003661">
    <property type="entry name" value="HisK_dim/P_dom"/>
</dbReference>
<dbReference type="GO" id="GO:0000155">
    <property type="term" value="F:phosphorelay sensor kinase activity"/>
    <property type="evidence" value="ECO:0007669"/>
    <property type="project" value="InterPro"/>
</dbReference>
<dbReference type="EC" id="2.7.13.3" evidence="3"/>
<dbReference type="InterPro" id="IPR050980">
    <property type="entry name" value="2C_sensor_his_kinase"/>
</dbReference>
<dbReference type="InterPro" id="IPR036890">
    <property type="entry name" value="HATPase_C_sf"/>
</dbReference>
<gene>
    <name evidence="13" type="ORF">FKY71_07410</name>
</gene>
<dbReference type="PROSITE" id="PS50109">
    <property type="entry name" value="HIS_KIN"/>
    <property type="match status" value="1"/>
</dbReference>
<accession>A0A540VSA8</accession>
<name>A0A540VSA8_9GAMM</name>
<keyword evidence="4" id="KW-1003">Cell membrane</keyword>
<dbReference type="Pfam" id="PF00512">
    <property type="entry name" value="HisKA"/>
    <property type="match status" value="1"/>
</dbReference>
<dbReference type="Gene3D" id="6.10.340.10">
    <property type="match status" value="1"/>
</dbReference>
<dbReference type="InterPro" id="IPR005467">
    <property type="entry name" value="His_kinase_dom"/>
</dbReference>
<reference evidence="13 14" key="1">
    <citation type="submission" date="2019-06" db="EMBL/GenBank/DDBJ databases">
        <title>Metagenome assembled Genome of Spiribacter salinus SL48-SHIP from the microbial mat of Salt Lake 48 (Novosibirsk region, Russia).</title>
        <authorList>
            <person name="Shipova A."/>
            <person name="Rozanov A.S."/>
            <person name="Bryanskaya A.V."/>
            <person name="Peltek S.E."/>
        </authorList>
    </citation>
    <scope>NUCLEOTIDE SEQUENCE [LARGE SCALE GENOMIC DNA]</scope>
    <source>
        <strain evidence="13">SL48-SHIP-2</strain>
    </source>
</reference>
<dbReference type="GO" id="GO:0005886">
    <property type="term" value="C:plasma membrane"/>
    <property type="evidence" value="ECO:0007669"/>
    <property type="project" value="UniProtKB-SubCell"/>
</dbReference>
<dbReference type="GO" id="GO:0005524">
    <property type="term" value="F:ATP binding"/>
    <property type="evidence" value="ECO:0007669"/>
    <property type="project" value="UniProtKB-KW"/>
</dbReference>
<organism evidence="13 14">
    <name type="scientific">Spiribacter salinus</name>
    <dbReference type="NCBI Taxonomy" id="1335746"/>
    <lineage>
        <taxon>Bacteria</taxon>
        <taxon>Pseudomonadati</taxon>
        <taxon>Pseudomonadota</taxon>
        <taxon>Gammaproteobacteria</taxon>
        <taxon>Chromatiales</taxon>
        <taxon>Ectothiorhodospiraceae</taxon>
        <taxon>Spiribacter</taxon>
    </lineage>
</organism>
<dbReference type="SUPFAM" id="SSF158472">
    <property type="entry name" value="HAMP domain-like"/>
    <property type="match status" value="1"/>
</dbReference>
<dbReference type="InterPro" id="IPR003660">
    <property type="entry name" value="HAMP_dom"/>
</dbReference>
<keyword evidence="8 13" id="KW-0418">Kinase</keyword>
<dbReference type="Pfam" id="PF00672">
    <property type="entry name" value="HAMP"/>
    <property type="match status" value="1"/>
</dbReference>
<dbReference type="CDD" id="cd06225">
    <property type="entry name" value="HAMP"/>
    <property type="match status" value="1"/>
</dbReference>
<proteinExistence type="predicted"/>
<protein>
    <recommendedName>
        <fullName evidence="3">histidine kinase</fullName>
        <ecNumber evidence="3">2.7.13.3</ecNumber>
    </recommendedName>
</protein>
<comment type="caution">
    <text evidence="13">The sequence shown here is derived from an EMBL/GenBank/DDBJ whole genome shotgun (WGS) entry which is preliminary data.</text>
</comment>
<evidence type="ECO:0000256" key="7">
    <source>
        <dbReference type="ARBA" id="ARBA00022741"/>
    </source>
</evidence>
<dbReference type="InterPro" id="IPR003594">
    <property type="entry name" value="HATPase_dom"/>
</dbReference>
<evidence type="ECO:0000259" key="12">
    <source>
        <dbReference type="PROSITE" id="PS50885"/>
    </source>
</evidence>
<dbReference type="AlphaFoldDB" id="A0A540VSA8"/>
<feature type="domain" description="Histidine kinase" evidence="11">
    <location>
        <begin position="331"/>
        <end position="539"/>
    </location>
</feature>
<feature type="transmembrane region" description="Helical" evidence="10">
    <location>
        <begin position="65"/>
        <end position="92"/>
    </location>
</feature>
<dbReference type="CDD" id="cd00082">
    <property type="entry name" value="HisKA"/>
    <property type="match status" value="1"/>
</dbReference>
<evidence type="ECO:0000256" key="8">
    <source>
        <dbReference type="ARBA" id="ARBA00022777"/>
    </source>
</evidence>
<dbReference type="SUPFAM" id="SSF47384">
    <property type="entry name" value="Homodimeric domain of signal transducing histidine kinase"/>
    <property type="match status" value="1"/>
</dbReference>